<dbReference type="PROSITE" id="PS50181">
    <property type="entry name" value="FBOX"/>
    <property type="match status" value="1"/>
</dbReference>
<dbReference type="Pfam" id="PF00646">
    <property type="entry name" value="F-box"/>
    <property type="match status" value="1"/>
</dbReference>
<dbReference type="InterPro" id="IPR057499">
    <property type="entry name" value="Kelch_FKB95"/>
</dbReference>
<comment type="caution">
    <text evidence="4">The sequence shown here is derived from an EMBL/GenBank/DDBJ whole genome shotgun (WGS) entry which is preliminary data.</text>
</comment>
<reference evidence="4 5" key="1">
    <citation type="submission" date="2020-12" db="EMBL/GenBank/DDBJ databases">
        <title>Concerted genomic and epigenomic changes stabilize Arabidopsis allopolyploids.</title>
        <authorList>
            <person name="Chen Z."/>
        </authorList>
    </citation>
    <scope>NUCLEOTIDE SEQUENCE [LARGE SCALE GENOMIC DNA]</scope>
    <source>
        <strain evidence="4">Allo738</strain>
        <tissue evidence="4">Leaf</tissue>
    </source>
</reference>
<dbReference type="PANTHER" id="PTHR24414">
    <property type="entry name" value="F-BOX/KELCH-REPEAT PROTEIN SKIP4"/>
    <property type="match status" value="1"/>
</dbReference>
<feature type="domain" description="F-box" evidence="3">
    <location>
        <begin position="41"/>
        <end position="88"/>
    </location>
</feature>
<evidence type="ECO:0000256" key="1">
    <source>
        <dbReference type="SAM" id="SignalP"/>
    </source>
</evidence>
<sequence length="517" mass="59653">MINFSWIFVWLFVVLVPFSKRAWFKNSVALLYKTFYRKEKKLTFLSLPDEIILNCLARISRSHYPKLSLVSKTFRSLLMSHKLNVERFHLKTTETFFHVSLKFPDRPSSSMFTLWIKPGQILTNQLEKNERSTGDTRLVQIPSSYYSNVPPYLITVGSELYGLCQCNDPSSNMLVRHKEILFWRNSPNMTVARAKARSIAFNGKIYVMGGCAANESANWAEVFDPKTQIWEALPDPGPELRFSSIRKIQLIEGKLYVRSNEDKDSVYDPKEGKWDVAIKSHLQCMIQKTLNYCDKQSCWWYDKNSKECRVVKGLVILNRNLGCGMIEIANYGGKLLILWDKVGPSQDKDIWCAVIALEKRDGIDEVWGKIEWASIVLTVPSSYVFLYSLLTGSATFDLSQFITFLYKELVRRNIRTFKHDKELENGRKISPKLKRAIEESKFAVVVVSVNYAASPWCLDELVKIMDFENKGSISVMPIFYVMDPCHLRRQSGDVVEQFEKHEAREEDLDKVGDKGGK</sequence>
<dbReference type="Pfam" id="PF25210">
    <property type="entry name" value="Kelch_FKB95"/>
    <property type="match status" value="1"/>
</dbReference>
<dbReference type="CDD" id="cd22152">
    <property type="entry name" value="F-box_AtAFR-like"/>
    <property type="match status" value="1"/>
</dbReference>
<dbReference type="SMART" id="SM00256">
    <property type="entry name" value="FBOX"/>
    <property type="match status" value="1"/>
</dbReference>
<dbReference type="AlphaFoldDB" id="A0A8T1Z026"/>
<proteinExistence type="predicted"/>
<feature type="signal peptide" evidence="1">
    <location>
        <begin position="1"/>
        <end position="21"/>
    </location>
</feature>
<feature type="chain" id="PRO_5035872570" evidence="1">
    <location>
        <begin position="22"/>
        <end position="517"/>
    </location>
</feature>
<dbReference type="InterPro" id="IPR001810">
    <property type="entry name" value="F-box_dom"/>
</dbReference>
<dbReference type="Proteomes" id="UP000694240">
    <property type="component" value="Chromosome 11"/>
</dbReference>
<evidence type="ECO:0000313" key="4">
    <source>
        <dbReference type="EMBL" id="KAG7552175.1"/>
    </source>
</evidence>
<organism evidence="4 5">
    <name type="scientific">Arabidopsis thaliana x Arabidopsis arenosa</name>
    <dbReference type="NCBI Taxonomy" id="1240361"/>
    <lineage>
        <taxon>Eukaryota</taxon>
        <taxon>Viridiplantae</taxon>
        <taxon>Streptophyta</taxon>
        <taxon>Embryophyta</taxon>
        <taxon>Tracheophyta</taxon>
        <taxon>Spermatophyta</taxon>
        <taxon>Magnoliopsida</taxon>
        <taxon>eudicotyledons</taxon>
        <taxon>Gunneridae</taxon>
        <taxon>Pentapetalae</taxon>
        <taxon>rosids</taxon>
        <taxon>malvids</taxon>
        <taxon>Brassicales</taxon>
        <taxon>Brassicaceae</taxon>
        <taxon>Camelineae</taxon>
        <taxon>Arabidopsis</taxon>
    </lineage>
</organism>
<keyword evidence="5" id="KW-1185">Reference proteome</keyword>
<dbReference type="Pfam" id="PF01582">
    <property type="entry name" value="TIR"/>
    <property type="match status" value="1"/>
</dbReference>
<accession>A0A8T1Z026</accession>
<evidence type="ECO:0000259" key="2">
    <source>
        <dbReference type="PROSITE" id="PS50104"/>
    </source>
</evidence>
<feature type="domain" description="TIR" evidence="2">
    <location>
        <begin position="385"/>
        <end position="512"/>
    </location>
</feature>
<dbReference type="InterPro" id="IPR050354">
    <property type="entry name" value="F-box/kelch-repeat_ARATH"/>
</dbReference>
<protein>
    <submittedName>
        <fullName evidence="4">F-box domain</fullName>
    </submittedName>
</protein>
<name>A0A8T1Z026_9BRAS</name>
<dbReference type="PANTHER" id="PTHR24414:SF157">
    <property type="entry name" value="F-BOX DOMAIN-CONTAINING PROTEIN"/>
    <property type="match status" value="1"/>
</dbReference>
<evidence type="ECO:0000259" key="3">
    <source>
        <dbReference type="PROSITE" id="PS50181"/>
    </source>
</evidence>
<dbReference type="InterPro" id="IPR000157">
    <property type="entry name" value="TIR_dom"/>
</dbReference>
<dbReference type="PROSITE" id="PS50104">
    <property type="entry name" value="TIR"/>
    <property type="match status" value="1"/>
</dbReference>
<gene>
    <name evidence="4" type="ORF">ISN45_Aa06g027800</name>
</gene>
<dbReference type="EMBL" id="JAEFBK010000011">
    <property type="protein sequence ID" value="KAG7552175.1"/>
    <property type="molecule type" value="Genomic_DNA"/>
</dbReference>
<dbReference type="SMART" id="SM00255">
    <property type="entry name" value="TIR"/>
    <property type="match status" value="1"/>
</dbReference>
<keyword evidence="1" id="KW-0732">Signal</keyword>
<dbReference type="GO" id="GO:0007165">
    <property type="term" value="P:signal transduction"/>
    <property type="evidence" value="ECO:0007669"/>
    <property type="project" value="InterPro"/>
</dbReference>
<evidence type="ECO:0000313" key="5">
    <source>
        <dbReference type="Proteomes" id="UP000694240"/>
    </source>
</evidence>